<dbReference type="GO" id="GO:0030155">
    <property type="term" value="P:regulation of cell adhesion"/>
    <property type="evidence" value="ECO:0007669"/>
    <property type="project" value="TreeGrafter"/>
</dbReference>
<dbReference type="GO" id="GO:0016567">
    <property type="term" value="P:protein ubiquitination"/>
    <property type="evidence" value="ECO:0007669"/>
    <property type="project" value="InterPro"/>
</dbReference>
<dbReference type="Proteomes" id="UP000694386">
    <property type="component" value="Unplaced"/>
</dbReference>
<evidence type="ECO:0000313" key="2">
    <source>
        <dbReference type="Ensembl" id="ENSCGRP00001022461.1"/>
    </source>
</evidence>
<feature type="region of interest" description="Disordered" evidence="1">
    <location>
        <begin position="24"/>
        <end position="44"/>
    </location>
</feature>
<dbReference type="GO" id="GO:0061630">
    <property type="term" value="F:ubiquitin protein ligase activity"/>
    <property type="evidence" value="ECO:0007669"/>
    <property type="project" value="InterPro"/>
</dbReference>
<dbReference type="Gene3D" id="3.30.40.10">
    <property type="entry name" value="Zinc/RING finger domain, C3HC4 (zinc finger)"/>
    <property type="match status" value="1"/>
</dbReference>
<sequence>MDHTDKERIPIKLIFKQANKVKPVSPTERTISRMPAKAPPSNEEGFDYNEEQWYDCKRGELFGNQRRFPGCLFFFFFFFWDFKINILGEKDDAPVHFCDTRGLPIKVYGRMIPCKDIFCYDCAILHKKGR</sequence>
<proteinExistence type="predicted"/>
<organism evidence="2 3">
    <name type="scientific">Cricetulus griseus</name>
    <name type="common">Chinese hamster</name>
    <name type="synonym">Cricetulus barabensis griseus</name>
    <dbReference type="NCBI Taxonomy" id="10029"/>
    <lineage>
        <taxon>Eukaryota</taxon>
        <taxon>Metazoa</taxon>
        <taxon>Chordata</taxon>
        <taxon>Craniata</taxon>
        <taxon>Vertebrata</taxon>
        <taxon>Euteleostomi</taxon>
        <taxon>Mammalia</taxon>
        <taxon>Eutheria</taxon>
        <taxon>Euarchontoglires</taxon>
        <taxon>Glires</taxon>
        <taxon>Rodentia</taxon>
        <taxon>Myomorpha</taxon>
        <taxon>Muroidea</taxon>
        <taxon>Cricetidae</taxon>
        <taxon>Cricetinae</taxon>
        <taxon>Cricetulus</taxon>
    </lineage>
</organism>
<dbReference type="PANTHER" id="PTHR13480:SF0">
    <property type="entry name" value="E3 UBIQUITIN-PROTEIN LIGASE HAKAI"/>
    <property type="match status" value="1"/>
</dbReference>
<dbReference type="Ensembl" id="ENSCGRT00001026706.1">
    <property type="protein sequence ID" value="ENSCGRP00001022461.1"/>
    <property type="gene ID" value="ENSCGRG00001021004.1"/>
</dbReference>
<accession>A0A8C2MTB3</accession>
<dbReference type="InterPro" id="IPR013083">
    <property type="entry name" value="Znf_RING/FYVE/PHD"/>
</dbReference>
<reference evidence="2" key="1">
    <citation type="submission" date="2025-08" db="UniProtKB">
        <authorList>
            <consortium name="Ensembl"/>
        </authorList>
    </citation>
    <scope>IDENTIFICATION</scope>
</reference>
<evidence type="ECO:0000313" key="3">
    <source>
        <dbReference type="Proteomes" id="UP000694386"/>
    </source>
</evidence>
<protein>
    <submittedName>
        <fullName evidence="2">Uncharacterized protein</fullName>
    </submittedName>
</protein>
<dbReference type="PANTHER" id="PTHR13480">
    <property type="entry name" value="E3 UBIQUITIN-PROTEIN LIGASE HAKAI-RELATED"/>
    <property type="match status" value="1"/>
</dbReference>
<dbReference type="AlphaFoldDB" id="A0A8C2MTB3"/>
<name>A0A8C2MTB3_CRIGR</name>
<dbReference type="InterPro" id="IPR040383">
    <property type="entry name" value="HAKAI/CBLL2"/>
</dbReference>
<reference evidence="2" key="2">
    <citation type="submission" date="2025-09" db="UniProtKB">
        <authorList>
            <consortium name="Ensembl"/>
        </authorList>
    </citation>
    <scope>IDENTIFICATION</scope>
</reference>
<evidence type="ECO:0000256" key="1">
    <source>
        <dbReference type="SAM" id="MobiDB-lite"/>
    </source>
</evidence>